<feature type="transmembrane region" description="Helical" evidence="1">
    <location>
        <begin position="81"/>
        <end position="99"/>
    </location>
</feature>
<evidence type="ECO:0000256" key="1">
    <source>
        <dbReference type="SAM" id="Phobius"/>
    </source>
</evidence>
<reference evidence="2 3" key="1">
    <citation type="journal article" date="2013" name="Biodegradation">
        <title>Quantitative proteomic analysis of ibuprofen-degrading Patulibacter sp. strain I11.</title>
        <authorList>
            <person name="Almeida B."/>
            <person name="Kjeldal H."/>
            <person name="Lolas I."/>
            <person name="Knudsen A.D."/>
            <person name="Carvalho G."/>
            <person name="Nielsen K.L."/>
            <person name="Barreto Crespo M.T."/>
            <person name="Stensballe A."/>
            <person name="Nielsen J.L."/>
        </authorList>
    </citation>
    <scope>NUCLEOTIDE SEQUENCE [LARGE SCALE GENOMIC DNA]</scope>
    <source>
        <strain evidence="2 3">I11</strain>
    </source>
</reference>
<keyword evidence="3" id="KW-1185">Reference proteome</keyword>
<comment type="caution">
    <text evidence="2">The sequence shown here is derived from an EMBL/GenBank/DDBJ whole genome shotgun (WGS) entry which is preliminary data.</text>
</comment>
<evidence type="ECO:0008006" key="4">
    <source>
        <dbReference type="Google" id="ProtNLM"/>
    </source>
</evidence>
<dbReference type="RefSeq" id="WP_007570602.1">
    <property type="nucleotide sequence ID" value="NZ_AGUD01000019.1"/>
</dbReference>
<feature type="transmembrane region" description="Helical" evidence="1">
    <location>
        <begin position="12"/>
        <end position="31"/>
    </location>
</feature>
<feature type="transmembrane region" description="Helical" evidence="1">
    <location>
        <begin position="51"/>
        <end position="69"/>
    </location>
</feature>
<keyword evidence="1" id="KW-1133">Transmembrane helix</keyword>
<dbReference type="OrthoDB" id="5244481at2"/>
<accession>H0E176</accession>
<proteinExistence type="predicted"/>
<keyword evidence="1" id="KW-0812">Transmembrane</keyword>
<dbReference type="EMBL" id="AGUD01000019">
    <property type="protein sequence ID" value="EHN12515.1"/>
    <property type="molecule type" value="Genomic_DNA"/>
</dbReference>
<sequence length="130" mass="14188">MSSDLWLGVRWLHLIAMAFFVGGQLFLVAAVLPVERRAPDRERLRAVARRFGYGTLVAIAVLLATGAAMADRYGLWSDGTLQLKLALVASVALLVVWHMRRPTMHLLEAAVFVLSLVIVWLGLSLAHGGA</sequence>
<dbReference type="Proteomes" id="UP000005143">
    <property type="component" value="Unassembled WGS sequence"/>
</dbReference>
<evidence type="ECO:0000313" key="3">
    <source>
        <dbReference type="Proteomes" id="UP000005143"/>
    </source>
</evidence>
<gene>
    <name evidence="2" type="ORF">PAI11_05380</name>
</gene>
<keyword evidence="1" id="KW-0472">Membrane</keyword>
<evidence type="ECO:0000313" key="2">
    <source>
        <dbReference type="EMBL" id="EHN12515.1"/>
    </source>
</evidence>
<organism evidence="2 3">
    <name type="scientific">Patulibacter medicamentivorans</name>
    <dbReference type="NCBI Taxonomy" id="1097667"/>
    <lineage>
        <taxon>Bacteria</taxon>
        <taxon>Bacillati</taxon>
        <taxon>Actinomycetota</taxon>
        <taxon>Thermoleophilia</taxon>
        <taxon>Solirubrobacterales</taxon>
        <taxon>Patulibacteraceae</taxon>
        <taxon>Patulibacter</taxon>
    </lineage>
</organism>
<dbReference type="AlphaFoldDB" id="H0E176"/>
<feature type="transmembrane region" description="Helical" evidence="1">
    <location>
        <begin position="106"/>
        <end position="126"/>
    </location>
</feature>
<name>H0E176_9ACTN</name>
<protein>
    <recommendedName>
        <fullName evidence="4">Integral membrane protein</fullName>
    </recommendedName>
</protein>